<keyword evidence="2" id="KW-1185">Reference proteome</keyword>
<accession>A0A2U9C8T8</accession>
<name>A0A2U9C8T8_SCOMX</name>
<evidence type="ECO:0000313" key="1">
    <source>
        <dbReference type="EMBL" id="AWP12540.1"/>
    </source>
</evidence>
<dbReference type="EMBL" id="CP026255">
    <property type="protein sequence ID" value="AWP12540.1"/>
    <property type="molecule type" value="Genomic_DNA"/>
</dbReference>
<evidence type="ECO:0000313" key="2">
    <source>
        <dbReference type="Proteomes" id="UP000246464"/>
    </source>
</evidence>
<organism evidence="1 2">
    <name type="scientific">Scophthalmus maximus</name>
    <name type="common">Turbot</name>
    <name type="synonym">Psetta maxima</name>
    <dbReference type="NCBI Taxonomy" id="52904"/>
    <lineage>
        <taxon>Eukaryota</taxon>
        <taxon>Metazoa</taxon>
        <taxon>Chordata</taxon>
        <taxon>Craniata</taxon>
        <taxon>Vertebrata</taxon>
        <taxon>Euteleostomi</taxon>
        <taxon>Actinopterygii</taxon>
        <taxon>Neopterygii</taxon>
        <taxon>Teleostei</taxon>
        <taxon>Neoteleostei</taxon>
        <taxon>Acanthomorphata</taxon>
        <taxon>Carangaria</taxon>
        <taxon>Pleuronectiformes</taxon>
        <taxon>Pleuronectoidei</taxon>
        <taxon>Scophthalmidae</taxon>
        <taxon>Scophthalmus</taxon>
    </lineage>
</organism>
<proteinExistence type="predicted"/>
<gene>
    <name evidence="1" type="ORF">SMAX5B_015333</name>
</gene>
<dbReference type="AlphaFoldDB" id="A0A2U9C8T8"/>
<reference evidence="1 2" key="1">
    <citation type="submission" date="2017-12" db="EMBL/GenBank/DDBJ databases">
        <title>Integrating genomic resources of turbot (Scophthalmus maximus) in depth evaluation of genetic and physical mapping variation across individuals.</title>
        <authorList>
            <person name="Martinez P."/>
        </authorList>
    </citation>
    <scope>NUCLEOTIDE SEQUENCE [LARGE SCALE GENOMIC DNA]</scope>
</reference>
<dbReference type="Proteomes" id="UP000246464">
    <property type="component" value="Chromosome 13"/>
</dbReference>
<sequence>MSEDKQPTLSVIAQLLQEALSPSLEDSTGVRDLKAAVKNNLRTRPYHPCLLKSEMTPSPDCRLRLPLLHVM</sequence>
<protein>
    <submittedName>
        <fullName evidence="1">Uncharacterized protein</fullName>
    </submittedName>
</protein>